<dbReference type="InterPro" id="IPR003597">
    <property type="entry name" value="Ig_C1-set"/>
</dbReference>
<reference evidence="3" key="2">
    <citation type="submission" date="2025-08" db="UniProtKB">
        <authorList>
            <consortium name="Ensembl"/>
        </authorList>
    </citation>
    <scope>IDENTIFICATION</scope>
</reference>
<protein>
    <recommendedName>
        <fullName evidence="2">Ig-like domain-containing protein</fullName>
    </recommendedName>
</protein>
<dbReference type="InterPro" id="IPR013106">
    <property type="entry name" value="Ig_V-set"/>
</dbReference>
<dbReference type="SUPFAM" id="SSF48726">
    <property type="entry name" value="Immunoglobulin"/>
    <property type="match status" value="2"/>
</dbReference>
<reference evidence="3" key="1">
    <citation type="submission" date="2023-05" db="EMBL/GenBank/DDBJ databases">
        <title>High-quality long-read genome of Scophthalmus maximus.</title>
        <authorList>
            <person name="Lien S."/>
            <person name="Martinez P."/>
        </authorList>
    </citation>
    <scope>NUCLEOTIDE SEQUENCE [LARGE SCALE GENOMIC DNA]</scope>
</reference>
<dbReference type="FunFam" id="2.60.40.10:FF:000283">
    <property type="entry name" value="Immunoglobulin kappa constant"/>
    <property type="match status" value="1"/>
</dbReference>
<evidence type="ECO:0000256" key="1">
    <source>
        <dbReference type="ARBA" id="ARBA00023157"/>
    </source>
</evidence>
<dbReference type="Ensembl" id="ENSSMAT00000060892.1">
    <property type="protein sequence ID" value="ENSSMAP00000060160.1"/>
    <property type="gene ID" value="ENSSMAG00000030438.1"/>
</dbReference>
<dbReference type="Gene3D" id="2.60.40.10">
    <property type="entry name" value="Immunoglobulins"/>
    <property type="match status" value="2"/>
</dbReference>
<evidence type="ECO:0000313" key="3">
    <source>
        <dbReference type="Ensembl" id="ENSSMAP00000060160.1"/>
    </source>
</evidence>
<dbReference type="SMART" id="SM00406">
    <property type="entry name" value="IGv"/>
    <property type="match status" value="1"/>
</dbReference>
<dbReference type="Pfam" id="PF07654">
    <property type="entry name" value="C1-set"/>
    <property type="match status" value="1"/>
</dbReference>
<dbReference type="FunFam" id="2.60.40.10:FF:001230">
    <property type="entry name" value="Immunoglobulin kappa variable 8-16"/>
    <property type="match status" value="1"/>
</dbReference>
<dbReference type="PANTHER" id="PTHR23267">
    <property type="entry name" value="IMMUNOGLOBULIN LIGHT CHAIN"/>
    <property type="match status" value="1"/>
</dbReference>
<sequence>MSLMHHCSSEFKFLCRKESEPFSSTQTENCTRMKLPVTLFVLLGFLSQESSANKFLTQTDTSKSVSLGGTVNIRARGSSDIGADLSWYLQKPGQAPELLIYYASTLYSGTPSRFSGSRSGSDYTLTISGVQAEDVGDYYCSGYHGGGVYTFGGGTKLILDSGVVRPTLTVLPPSSEELKKDSVTLVCLASGGFPSAWSLAWKVGGSSSSSGVSRSLALLGSGGHYSWSSTLSLPADQWRKAGSVSCEASLTGQSPVTQTLDPDRCSE</sequence>
<dbReference type="InterPro" id="IPR050150">
    <property type="entry name" value="IgV_Light_Chain"/>
</dbReference>
<organism evidence="3 4">
    <name type="scientific">Scophthalmus maximus</name>
    <name type="common">Turbot</name>
    <name type="synonym">Psetta maxima</name>
    <dbReference type="NCBI Taxonomy" id="52904"/>
    <lineage>
        <taxon>Eukaryota</taxon>
        <taxon>Metazoa</taxon>
        <taxon>Chordata</taxon>
        <taxon>Craniata</taxon>
        <taxon>Vertebrata</taxon>
        <taxon>Euteleostomi</taxon>
        <taxon>Actinopterygii</taxon>
        <taxon>Neopterygii</taxon>
        <taxon>Teleostei</taxon>
        <taxon>Neoteleostei</taxon>
        <taxon>Acanthomorphata</taxon>
        <taxon>Carangaria</taxon>
        <taxon>Pleuronectiformes</taxon>
        <taxon>Pleuronectoidei</taxon>
        <taxon>Scophthalmidae</taxon>
        <taxon>Scophthalmus</taxon>
    </lineage>
</organism>
<dbReference type="AlphaFoldDB" id="A0A8D3DKV1"/>
<dbReference type="InterPro" id="IPR007110">
    <property type="entry name" value="Ig-like_dom"/>
</dbReference>
<dbReference type="Pfam" id="PF07686">
    <property type="entry name" value="V-set"/>
    <property type="match status" value="1"/>
</dbReference>
<dbReference type="PROSITE" id="PS50835">
    <property type="entry name" value="IG_LIKE"/>
    <property type="match status" value="1"/>
</dbReference>
<dbReference type="InterPro" id="IPR013783">
    <property type="entry name" value="Ig-like_fold"/>
</dbReference>
<dbReference type="InterPro" id="IPR003599">
    <property type="entry name" value="Ig_sub"/>
</dbReference>
<dbReference type="Proteomes" id="UP000694558">
    <property type="component" value="Chromosome 17"/>
</dbReference>
<name>A0A8D3DKV1_SCOMX</name>
<dbReference type="SMART" id="SM00407">
    <property type="entry name" value="IGc1"/>
    <property type="match status" value="1"/>
</dbReference>
<dbReference type="InterPro" id="IPR036179">
    <property type="entry name" value="Ig-like_dom_sf"/>
</dbReference>
<accession>A0A8D3DKV1</accession>
<evidence type="ECO:0000259" key="2">
    <source>
        <dbReference type="PROSITE" id="PS50835"/>
    </source>
</evidence>
<dbReference type="GeneTree" id="ENSGT01030000234589"/>
<feature type="domain" description="Ig-like" evidence="2">
    <location>
        <begin position="166"/>
        <end position="257"/>
    </location>
</feature>
<evidence type="ECO:0000313" key="4">
    <source>
        <dbReference type="Proteomes" id="UP000694558"/>
    </source>
</evidence>
<dbReference type="SMART" id="SM00409">
    <property type="entry name" value="IG"/>
    <property type="match status" value="2"/>
</dbReference>
<keyword evidence="1" id="KW-1015">Disulfide bond</keyword>
<proteinExistence type="predicted"/>